<sequence length="70" mass="7017">MPDGFWALGDASGGVFDEQAAISAHTAAATRNCFGEGMGSQGLNVGGVTSVLPAMIRPILIKAGLLALSQ</sequence>
<name>A0A6N4UPA4_9MYCO</name>
<dbReference type="AlphaFoldDB" id="A0A6N4UPA4"/>
<organism evidence="1 2">
    <name type="scientific">Mycolicibacterium alvei</name>
    <dbReference type="NCBI Taxonomy" id="67081"/>
    <lineage>
        <taxon>Bacteria</taxon>
        <taxon>Bacillati</taxon>
        <taxon>Actinomycetota</taxon>
        <taxon>Actinomycetes</taxon>
        <taxon>Mycobacteriales</taxon>
        <taxon>Mycobacteriaceae</taxon>
        <taxon>Mycolicibacterium</taxon>
    </lineage>
</organism>
<keyword evidence="2" id="KW-1185">Reference proteome</keyword>
<dbReference type="EMBL" id="AP022565">
    <property type="protein sequence ID" value="BBX25693.1"/>
    <property type="molecule type" value="Genomic_DNA"/>
</dbReference>
<proteinExistence type="predicted"/>
<accession>A0A6N4UPA4</accession>
<gene>
    <name evidence="1" type="ORF">MALV_08180</name>
</gene>
<protein>
    <submittedName>
        <fullName evidence="1">Uncharacterized protein</fullName>
    </submittedName>
</protein>
<dbReference type="KEGG" id="malv:MALV_08180"/>
<evidence type="ECO:0000313" key="1">
    <source>
        <dbReference type="EMBL" id="BBX25693.1"/>
    </source>
</evidence>
<reference evidence="1 2" key="1">
    <citation type="journal article" date="2019" name="Emerg. Microbes Infect.">
        <title>Comprehensive subspecies identification of 175 nontuberculous mycobacteria species based on 7547 genomic profiles.</title>
        <authorList>
            <person name="Matsumoto Y."/>
            <person name="Kinjo T."/>
            <person name="Motooka D."/>
            <person name="Nabeya D."/>
            <person name="Jung N."/>
            <person name="Uechi K."/>
            <person name="Horii T."/>
            <person name="Iida T."/>
            <person name="Fujita J."/>
            <person name="Nakamura S."/>
        </authorList>
    </citation>
    <scope>NUCLEOTIDE SEQUENCE [LARGE SCALE GENOMIC DNA]</scope>
    <source>
        <strain evidence="1 2">JCM 12272</strain>
    </source>
</reference>
<dbReference type="Proteomes" id="UP000466906">
    <property type="component" value="Chromosome"/>
</dbReference>
<evidence type="ECO:0000313" key="2">
    <source>
        <dbReference type="Proteomes" id="UP000466906"/>
    </source>
</evidence>